<sequence length="150" mass="17124">MTQEEIMFFELKGSGDFLRIDVIGIALPDVEDDWDQKWVKSKVSLKAGGFSGQFDCDLVTTDFKKFRDQLSELYEKMNGVALFDTLEEQIYLKIKGDGIGHFKADCKVMDSIGTGNALEFKLEFDQTFIPQMIIQLDDIMRTFPNSANQK</sequence>
<name>A0ABW3IFZ8_9FLAO</name>
<evidence type="ECO:0000313" key="2">
    <source>
        <dbReference type="Proteomes" id="UP001597100"/>
    </source>
</evidence>
<accession>A0ABW3IFZ8</accession>
<gene>
    <name evidence="1" type="ORF">ACFQ1G_09300</name>
</gene>
<dbReference type="EMBL" id="JBHTJP010000035">
    <property type="protein sequence ID" value="MFD0976987.1"/>
    <property type="molecule type" value="Genomic_DNA"/>
</dbReference>
<reference evidence="2" key="1">
    <citation type="journal article" date="2019" name="Int. J. Syst. Evol. Microbiol.">
        <title>The Global Catalogue of Microorganisms (GCM) 10K type strain sequencing project: providing services to taxonomists for standard genome sequencing and annotation.</title>
        <authorList>
            <consortium name="The Broad Institute Genomics Platform"/>
            <consortium name="The Broad Institute Genome Sequencing Center for Infectious Disease"/>
            <person name="Wu L."/>
            <person name="Ma J."/>
        </authorList>
    </citation>
    <scope>NUCLEOTIDE SEQUENCE [LARGE SCALE GENOMIC DNA]</scope>
    <source>
        <strain evidence="2">CCUG 60898</strain>
    </source>
</reference>
<organism evidence="1 2">
    <name type="scientific">Salinimicrobium gaetbulicola</name>
    <dbReference type="NCBI Taxonomy" id="999702"/>
    <lineage>
        <taxon>Bacteria</taxon>
        <taxon>Pseudomonadati</taxon>
        <taxon>Bacteroidota</taxon>
        <taxon>Flavobacteriia</taxon>
        <taxon>Flavobacteriales</taxon>
        <taxon>Flavobacteriaceae</taxon>
        <taxon>Salinimicrobium</taxon>
    </lineage>
</organism>
<dbReference type="RefSeq" id="WP_380738887.1">
    <property type="nucleotide sequence ID" value="NZ_JBHTJP010000035.1"/>
</dbReference>
<dbReference type="InterPro" id="IPR056510">
    <property type="entry name" value="WapI"/>
</dbReference>
<dbReference type="Proteomes" id="UP001597100">
    <property type="component" value="Unassembled WGS sequence"/>
</dbReference>
<protein>
    <submittedName>
        <fullName evidence="1">Uncharacterized protein</fullName>
    </submittedName>
</protein>
<proteinExistence type="predicted"/>
<dbReference type="Pfam" id="PF24716">
    <property type="entry name" value="WapI"/>
    <property type="match status" value="1"/>
</dbReference>
<comment type="caution">
    <text evidence="1">The sequence shown here is derived from an EMBL/GenBank/DDBJ whole genome shotgun (WGS) entry which is preliminary data.</text>
</comment>
<evidence type="ECO:0000313" key="1">
    <source>
        <dbReference type="EMBL" id="MFD0976987.1"/>
    </source>
</evidence>
<keyword evidence="2" id="KW-1185">Reference proteome</keyword>